<reference evidence="2 3" key="1">
    <citation type="journal article" date="2011" name="BMC Genomics">
        <title>Insight into cross-talk between intra-amoebal pathogens.</title>
        <authorList>
            <person name="Gimenez G."/>
            <person name="Bertelli C."/>
            <person name="Moliner C."/>
            <person name="Robert C."/>
            <person name="Raoult D."/>
            <person name="Fournier P.E."/>
            <person name="Greub G."/>
        </authorList>
    </citation>
    <scope>NUCLEOTIDE SEQUENCE [LARGE SCALE GENOMIC DNA]</scope>
    <source>
        <strain evidence="2 3">LLAP12</strain>
    </source>
</reference>
<dbReference type="AlphaFoldDB" id="G9ETD2"/>
<keyword evidence="3" id="KW-1185">Reference proteome</keyword>
<organism evidence="2 3">
    <name type="scientific">Legionella drancourtii LLAP12</name>
    <dbReference type="NCBI Taxonomy" id="658187"/>
    <lineage>
        <taxon>Bacteria</taxon>
        <taxon>Pseudomonadati</taxon>
        <taxon>Pseudomonadota</taxon>
        <taxon>Gammaproteobacteria</taxon>
        <taxon>Legionellales</taxon>
        <taxon>Legionellaceae</taxon>
        <taxon>Legionella</taxon>
    </lineage>
</organism>
<dbReference type="EMBL" id="JH413847">
    <property type="protein sequence ID" value="EHL29599.1"/>
    <property type="molecule type" value="Genomic_DNA"/>
</dbReference>
<feature type="compositionally biased region" description="Polar residues" evidence="1">
    <location>
        <begin position="1"/>
        <end position="11"/>
    </location>
</feature>
<dbReference type="OrthoDB" id="5648503at2"/>
<evidence type="ECO:0000313" key="2">
    <source>
        <dbReference type="EMBL" id="EHL29599.1"/>
    </source>
</evidence>
<evidence type="ECO:0000313" key="3">
    <source>
        <dbReference type="Proteomes" id="UP000002770"/>
    </source>
</evidence>
<proteinExistence type="predicted"/>
<sequence length="696" mass="79928">MKRSQNQTNVKDNSEHKKPRTREEHAYSPPPPATTQEQQDTIHSPIPEQPDSQPVELIDLEAESEAIASEFSIQVQTEIRRNWNKFLHEIAQLKPEQLPEHTVKKLQARYDLANNHFLISPPRLTSTLKGDTPLAKPKKASGFPNKYTQAPLTTAHGRASGAFRKNVLPSPKSNDEPMALAQYATVVNVPFTNTPVRNEYTFPRVKEYETHKSRQLYLQKYYLPVVLNTKKSARQNEEAIKALLYLFSHMVKESLITKTSKVLLLTMINYELKKLNILPLNTPLQKKFYSLFGSINKEVKDTVITSKYSIDPSRKLPIRPPIQDREGNYRHRENGIQLIWLKRGPTAEKHQQIDEVNYPIIRENTNVYDLDTGELVASFRKKVVPDDAIEGMNKYAMNATWYNLQSCGAQGVEDRIERKAKNQRRTACRSAALGILGLPIQNVTISHYTGLDNYNTQIVTYAGAVLNALEATYKEVAAKEYTYCKRVMKPLEEYRIFPGSDVTCAIEFNYDKQTFTHTDENQFPGKYLGFLSCFYGSKEKRYKGGYTAFPEYQIAFDVEQGDCLIANFEEVIHANTKIIPLDTPTEFEITRRGKHTIPNWHRMTLVAYTRGHLLEKTERFSYENSDTEEEQDFNAQVVAEEIENPRVAQERARIAPTPFSFFMKSATIEASSRARQNDEEIATSLYEQRNQLIPHQ</sequence>
<dbReference type="InParanoid" id="G9ETD2"/>
<name>G9ETD2_9GAMM</name>
<dbReference type="RefSeq" id="WP_006872436.1">
    <property type="nucleotide sequence ID" value="NZ_JH413847.1"/>
</dbReference>
<dbReference type="HOGENOM" id="CLU_395761_0_0_6"/>
<feature type="region of interest" description="Disordered" evidence="1">
    <location>
        <begin position="1"/>
        <end position="52"/>
    </location>
</feature>
<gene>
    <name evidence="2" type="ORF">LDG_8563</name>
</gene>
<protein>
    <submittedName>
        <fullName evidence="2">Uncharacterized protein</fullName>
    </submittedName>
</protein>
<dbReference type="Proteomes" id="UP000002770">
    <property type="component" value="Unassembled WGS sequence"/>
</dbReference>
<feature type="compositionally biased region" description="Basic and acidic residues" evidence="1">
    <location>
        <begin position="12"/>
        <end position="26"/>
    </location>
</feature>
<evidence type="ECO:0000256" key="1">
    <source>
        <dbReference type="SAM" id="MobiDB-lite"/>
    </source>
</evidence>
<accession>G9ETD2</accession>